<name>A0ABQ4T7E8_METOR</name>
<dbReference type="EMBL" id="BPQV01000006">
    <property type="protein sequence ID" value="GJE27528.1"/>
    <property type="molecule type" value="Genomic_DNA"/>
</dbReference>
<reference evidence="2" key="1">
    <citation type="journal article" date="2021" name="Front. Microbiol.">
        <title>Comprehensive Comparative Genomics and Phenotyping of Methylobacterium Species.</title>
        <authorList>
            <person name="Alessa O."/>
            <person name="Ogura Y."/>
            <person name="Fujitani Y."/>
            <person name="Takami H."/>
            <person name="Hayashi T."/>
            <person name="Sahin N."/>
            <person name="Tani A."/>
        </authorList>
    </citation>
    <scope>NUCLEOTIDE SEQUENCE</scope>
    <source>
        <strain evidence="2">NBRC 15689</strain>
    </source>
</reference>
<keyword evidence="3" id="KW-1185">Reference proteome</keyword>
<organism evidence="2 3">
    <name type="scientific">Methylobacterium organophilum</name>
    <dbReference type="NCBI Taxonomy" id="410"/>
    <lineage>
        <taxon>Bacteria</taxon>
        <taxon>Pseudomonadati</taxon>
        <taxon>Pseudomonadota</taxon>
        <taxon>Alphaproteobacteria</taxon>
        <taxon>Hyphomicrobiales</taxon>
        <taxon>Methylobacteriaceae</taxon>
        <taxon>Methylobacterium</taxon>
    </lineage>
</organism>
<feature type="compositionally biased region" description="Basic and acidic residues" evidence="1">
    <location>
        <begin position="71"/>
        <end position="85"/>
    </location>
</feature>
<reference evidence="2" key="2">
    <citation type="submission" date="2021-08" db="EMBL/GenBank/DDBJ databases">
        <authorList>
            <person name="Tani A."/>
            <person name="Ola A."/>
            <person name="Ogura Y."/>
            <person name="Katsura K."/>
            <person name="Hayashi T."/>
        </authorList>
    </citation>
    <scope>NUCLEOTIDE SEQUENCE</scope>
    <source>
        <strain evidence="2">NBRC 15689</strain>
    </source>
</reference>
<sequence length="85" mass="9839">MRDDTDARVGEVFRRLSIMRLELGETALDRTLRDVLQTLGVAAHREAEHRARILADRQALPRSSIRVTSYADRRDPEPWPEDRDA</sequence>
<dbReference type="Proteomes" id="UP001055156">
    <property type="component" value="Unassembled WGS sequence"/>
</dbReference>
<proteinExistence type="predicted"/>
<feature type="region of interest" description="Disordered" evidence="1">
    <location>
        <begin position="65"/>
        <end position="85"/>
    </location>
</feature>
<evidence type="ECO:0000313" key="2">
    <source>
        <dbReference type="EMBL" id="GJE27528.1"/>
    </source>
</evidence>
<gene>
    <name evidence="2" type="ORF">LKMONMHP_2388</name>
</gene>
<evidence type="ECO:0000313" key="3">
    <source>
        <dbReference type="Proteomes" id="UP001055156"/>
    </source>
</evidence>
<accession>A0ABQ4T7E8</accession>
<evidence type="ECO:0000256" key="1">
    <source>
        <dbReference type="SAM" id="MobiDB-lite"/>
    </source>
</evidence>
<protein>
    <submittedName>
        <fullName evidence="2">Uncharacterized protein</fullName>
    </submittedName>
</protein>
<comment type="caution">
    <text evidence="2">The sequence shown here is derived from an EMBL/GenBank/DDBJ whole genome shotgun (WGS) entry which is preliminary data.</text>
</comment>